<dbReference type="AlphaFoldDB" id="A0A146JXD9"/>
<evidence type="ECO:0000313" key="1">
    <source>
        <dbReference type="EMBL" id="JAP89167.1"/>
    </source>
</evidence>
<sequence>RIDRLFSTFQLNPTANQCKPIHILLQLQATEMQTSSNTLSMIWFCSKNATPNTLGFSLVVLGIDLISYFQNDHFQVIQTCFHLALDVQQLHVLLEIFSSFKIQLVEHHQLHRLAHEQLFTLLLFHHLVELFALFISHPVFEALLDSSQTLGALFAVTLEILLLSQNCIELGAVFESPVGDYSFRCDNQLKLFAIVKAPLIDIFQLSCNEHFQIWAARKCIRQIQRFELGQVYKNEVVVRKCTLFSVSERRQMQRLQLCFDKSVHRHVLNQWHEYLPGCRVFELLQNRKALKKWCKYEVKVTVVRVLHRLDFFLQNQTPVNDLSMSGCVVLLQSNLCVFQKRVIGLKRFKRRCVSCIVLVRWVLRIGLLIHQKLVC</sequence>
<proteinExistence type="predicted"/>
<gene>
    <name evidence="1" type="ORF">TPC1_31338</name>
</gene>
<accession>A0A146JXD9</accession>
<reference evidence="1" key="1">
    <citation type="submission" date="2015-07" db="EMBL/GenBank/DDBJ databases">
        <title>Adaptation to a free-living lifestyle via gene acquisitions in the diplomonad Trepomonas sp. PC1.</title>
        <authorList>
            <person name="Xu F."/>
            <person name="Jerlstrom-Hultqvist J."/>
            <person name="Kolisko M."/>
            <person name="Simpson A.G.B."/>
            <person name="Roger A.J."/>
            <person name="Svard S.G."/>
            <person name="Andersson J.O."/>
        </authorList>
    </citation>
    <scope>NUCLEOTIDE SEQUENCE</scope>
    <source>
        <strain evidence="1">PC1</strain>
    </source>
</reference>
<protein>
    <submittedName>
        <fullName evidence="1">Uncharacterized protein</fullName>
    </submittedName>
</protein>
<name>A0A146JXD9_9EUKA</name>
<feature type="non-terminal residue" evidence="1">
    <location>
        <position position="1"/>
    </location>
</feature>
<dbReference type="EMBL" id="GDID01007439">
    <property type="protein sequence ID" value="JAP89167.1"/>
    <property type="molecule type" value="Transcribed_RNA"/>
</dbReference>
<organism evidence="1">
    <name type="scientific">Trepomonas sp. PC1</name>
    <dbReference type="NCBI Taxonomy" id="1076344"/>
    <lineage>
        <taxon>Eukaryota</taxon>
        <taxon>Metamonada</taxon>
        <taxon>Diplomonadida</taxon>
        <taxon>Hexamitidae</taxon>
        <taxon>Hexamitinae</taxon>
        <taxon>Trepomonas</taxon>
    </lineage>
</organism>